<dbReference type="NCBIfam" id="NF047636">
    <property type="entry name" value="CC_3452_fam"/>
    <property type="match status" value="1"/>
</dbReference>
<dbReference type="Proteomes" id="UP001597215">
    <property type="component" value="Unassembled WGS sequence"/>
</dbReference>
<dbReference type="InterPro" id="IPR058067">
    <property type="entry name" value="CC_3452-like"/>
</dbReference>
<dbReference type="EMBL" id="JBHUEL010000009">
    <property type="protein sequence ID" value="MFD1767142.1"/>
    <property type="molecule type" value="Genomic_DNA"/>
</dbReference>
<evidence type="ECO:0000313" key="2">
    <source>
        <dbReference type="EMBL" id="MFD1767142.1"/>
    </source>
</evidence>
<protein>
    <recommendedName>
        <fullName evidence="4">DUF5666 domain-containing protein</fullName>
    </recommendedName>
</protein>
<accession>A0ABW4MFK8</accession>
<evidence type="ECO:0008006" key="4">
    <source>
        <dbReference type="Google" id="ProtNLM"/>
    </source>
</evidence>
<dbReference type="Pfam" id="PF26624">
    <property type="entry name" value="DUF8200"/>
    <property type="match status" value="1"/>
</dbReference>
<evidence type="ECO:0000256" key="1">
    <source>
        <dbReference type="SAM" id="SignalP"/>
    </source>
</evidence>
<proteinExistence type="predicted"/>
<name>A0ABW4MFK8_9SPHN</name>
<sequence>MNLSQTSSRFGALVGAVATSAVLLFAAPQAHAAAGGYSVELAQPAPTSKAVVRGVVFQCEGTTCRAALSSSAPRNVCASVAKEFGEVTSFKAGDRVLAADDIASCNSKKKVVLAKD</sequence>
<dbReference type="RefSeq" id="WP_374614622.1">
    <property type="nucleotide sequence ID" value="NZ_JBHUEL010000009.1"/>
</dbReference>
<gene>
    <name evidence="2" type="ORF">ACFSAG_09840</name>
</gene>
<dbReference type="PROSITE" id="PS51318">
    <property type="entry name" value="TAT"/>
    <property type="match status" value="1"/>
</dbReference>
<dbReference type="InterPro" id="IPR058513">
    <property type="entry name" value="DUF8200"/>
</dbReference>
<dbReference type="InterPro" id="IPR006311">
    <property type="entry name" value="TAT_signal"/>
</dbReference>
<feature type="signal peptide" evidence="1">
    <location>
        <begin position="1"/>
        <end position="32"/>
    </location>
</feature>
<keyword evidence="1" id="KW-0732">Signal</keyword>
<feature type="chain" id="PRO_5047108882" description="DUF5666 domain-containing protein" evidence="1">
    <location>
        <begin position="33"/>
        <end position="116"/>
    </location>
</feature>
<evidence type="ECO:0000313" key="3">
    <source>
        <dbReference type="Proteomes" id="UP001597215"/>
    </source>
</evidence>
<comment type="caution">
    <text evidence="2">The sequence shown here is derived from an EMBL/GenBank/DDBJ whole genome shotgun (WGS) entry which is preliminary data.</text>
</comment>
<reference evidence="3" key="1">
    <citation type="journal article" date="2019" name="Int. J. Syst. Evol. Microbiol.">
        <title>The Global Catalogue of Microorganisms (GCM) 10K type strain sequencing project: providing services to taxonomists for standard genome sequencing and annotation.</title>
        <authorList>
            <consortium name="The Broad Institute Genomics Platform"/>
            <consortium name="The Broad Institute Genome Sequencing Center for Infectious Disease"/>
            <person name="Wu L."/>
            <person name="Ma J."/>
        </authorList>
    </citation>
    <scope>NUCLEOTIDE SEQUENCE [LARGE SCALE GENOMIC DNA]</scope>
    <source>
        <strain evidence="3">CGMCC 1.12449</strain>
    </source>
</reference>
<organism evidence="2 3">
    <name type="scientific">Sphingorhabdus buctiana</name>
    <dbReference type="NCBI Taxonomy" id="1508805"/>
    <lineage>
        <taxon>Bacteria</taxon>
        <taxon>Pseudomonadati</taxon>
        <taxon>Pseudomonadota</taxon>
        <taxon>Alphaproteobacteria</taxon>
        <taxon>Sphingomonadales</taxon>
        <taxon>Sphingomonadaceae</taxon>
        <taxon>Sphingorhabdus</taxon>
    </lineage>
</organism>
<keyword evidence="3" id="KW-1185">Reference proteome</keyword>